<dbReference type="InterPro" id="IPR036890">
    <property type="entry name" value="HATPase_C_sf"/>
</dbReference>
<reference evidence="9 10" key="1">
    <citation type="submission" date="2024-03" db="EMBL/GenBank/DDBJ databases">
        <title>The Acrasis kona genome and developmental transcriptomes reveal deep origins of eukaryotic multicellular pathways.</title>
        <authorList>
            <person name="Sheikh S."/>
            <person name="Fu C.-J."/>
            <person name="Brown M.W."/>
            <person name="Baldauf S.L."/>
        </authorList>
    </citation>
    <scope>NUCLEOTIDE SEQUENCE [LARGE SCALE GENOMIC DNA]</scope>
    <source>
        <strain evidence="9 10">ATCC MYA-3509</strain>
    </source>
</reference>
<keyword evidence="5" id="KW-0418">Kinase</keyword>
<evidence type="ECO:0000259" key="8">
    <source>
        <dbReference type="PROSITE" id="PS50110"/>
    </source>
</evidence>
<dbReference type="SMART" id="SM00387">
    <property type="entry name" value="HATPase_c"/>
    <property type="match status" value="1"/>
</dbReference>
<dbReference type="InterPro" id="IPR029016">
    <property type="entry name" value="GAF-like_dom_sf"/>
</dbReference>
<organism evidence="9 10">
    <name type="scientific">Acrasis kona</name>
    <dbReference type="NCBI Taxonomy" id="1008807"/>
    <lineage>
        <taxon>Eukaryota</taxon>
        <taxon>Discoba</taxon>
        <taxon>Heterolobosea</taxon>
        <taxon>Tetramitia</taxon>
        <taxon>Eutetramitia</taxon>
        <taxon>Acrasidae</taxon>
        <taxon>Acrasis</taxon>
    </lineage>
</organism>
<evidence type="ECO:0000313" key="10">
    <source>
        <dbReference type="Proteomes" id="UP001431209"/>
    </source>
</evidence>
<keyword evidence="10" id="KW-1185">Reference proteome</keyword>
<dbReference type="InterPro" id="IPR005467">
    <property type="entry name" value="His_kinase_dom"/>
</dbReference>
<evidence type="ECO:0000256" key="4">
    <source>
        <dbReference type="ARBA" id="ARBA00022679"/>
    </source>
</evidence>
<dbReference type="InterPro" id="IPR011006">
    <property type="entry name" value="CheY-like_superfamily"/>
</dbReference>
<dbReference type="Gene3D" id="3.30.450.40">
    <property type="match status" value="1"/>
</dbReference>
<feature type="domain" description="Response regulatory" evidence="8">
    <location>
        <begin position="350"/>
        <end position="408"/>
    </location>
</feature>
<dbReference type="SUPFAM" id="SSF52172">
    <property type="entry name" value="CheY-like"/>
    <property type="match status" value="1"/>
</dbReference>
<dbReference type="PRINTS" id="PR00344">
    <property type="entry name" value="BCTRLSENSOR"/>
</dbReference>
<evidence type="ECO:0000259" key="7">
    <source>
        <dbReference type="PROSITE" id="PS50109"/>
    </source>
</evidence>
<dbReference type="EMBL" id="JAOPGA020001448">
    <property type="protein sequence ID" value="KAL0488543.1"/>
    <property type="molecule type" value="Genomic_DNA"/>
</dbReference>
<dbReference type="AlphaFoldDB" id="A0AAW2ZHS5"/>
<evidence type="ECO:0000256" key="1">
    <source>
        <dbReference type="ARBA" id="ARBA00000085"/>
    </source>
</evidence>
<dbReference type="SUPFAM" id="SSF55781">
    <property type="entry name" value="GAF domain-like"/>
    <property type="match status" value="1"/>
</dbReference>
<dbReference type="InterPro" id="IPR001789">
    <property type="entry name" value="Sig_transdc_resp-reg_receiver"/>
</dbReference>
<dbReference type="PANTHER" id="PTHR43047:SF64">
    <property type="entry name" value="HISTIDINE KINASE CONTAINING CHEY-HOMOLOGOUS RECEIVER DOMAIN AND PAS DOMAIN-RELATED"/>
    <property type="match status" value="1"/>
</dbReference>
<accession>A0AAW2ZHS5</accession>
<dbReference type="FunFam" id="3.30.565.10:FF:000010">
    <property type="entry name" value="Sensor histidine kinase RcsC"/>
    <property type="match status" value="1"/>
</dbReference>
<protein>
    <recommendedName>
        <fullName evidence="2">histidine kinase</fullName>
        <ecNumber evidence="2">2.7.13.3</ecNumber>
    </recommendedName>
</protein>
<dbReference type="InterPro" id="IPR004358">
    <property type="entry name" value="Sig_transdc_His_kin-like_C"/>
</dbReference>
<gene>
    <name evidence="9" type="ORF">AKO1_015771</name>
</gene>
<dbReference type="EC" id="2.7.13.3" evidence="2"/>
<evidence type="ECO:0000256" key="2">
    <source>
        <dbReference type="ARBA" id="ARBA00012438"/>
    </source>
</evidence>
<dbReference type="Gene3D" id="3.30.565.10">
    <property type="entry name" value="Histidine kinase-like ATPase, C-terminal domain"/>
    <property type="match status" value="1"/>
</dbReference>
<evidence type="ECO:0000256" key="6">
    <source>
        <dbReference type="PROSITE-ProRule" id="PRU00169"/>
    </source>
</evidence>
<dbReference type="InterPro" id="IPR003661">
    <property type="entry name" value="HisK_dim/P_dom"/>
</dbReference>
<comment type="caution">
    <text evidence="6">Lacks conserved residue(s) required for the propagation of feature annotation.</text>
</comment>
<dbReference type="InterPro" id="IPR036097">
    <property type="entry name" value="HisK_dim/P_sf"/>
</dbReference>
<name>A0AAW2ZHS5_9EUKA</name>
<dbReference type="PROSITE" id="PS50110">
    <property type="entry name" value="RESPONSE_REGULATORY"/>
    <property type="match status" value="1"/>
</dbReference>
<keyword evidence="4" id="KW-0808">Transferase</keyword>
<dbReference type="Proteomes" id="UP001431209">
    <property type="component" value="Unassembled WGS sequence"/>
</dbReference>
<comment type="caution">
    <text evidence="9">The sequence shown here is derived from an EMBL/GenBank/DDBJ whole genome shotgun (WGS) entry which is preliminary data.</text>
</comment>
<dbReference type="SUPFAM" id="SSF47384">
    <property type="entry name" value="Homodimeric domain of signal transducing histidine kinase"/>
    <property type="match status" value="1"/>
</dbReference>
<dbReference type="SMART" id="SM00388">
    <property type="entry name" value="HisKA"/>
    <property type="match status" value="1"/>
</dbReference>
<dbReference type="InterPro" id="IPR003594">
    <property type="entry name" value="HATPase_dom"/>
</dbReference>
<evidence type="ECO:0000256" key="5">
    <source>
        <dbReference type="ARBA" id="ARBA00022777"/>
    </source>
</evidence>
<evidence type="ECO:0000313" key="9">
    <source>
        <dbReference type="EMBL" id="KAL0488543.1"/>
    </source>
</evidence>
<dbReference type="Pfam" id="PF00512">
    <property type="entry name" value="HisKA"/>
    <property type="match status" value="1"/>
</dbReference>
<dbReference type="Gene3D" id="1.10.287.130">
    <property type="match status" value="1"/>
</dbReference>
<dbReference type="Gene3D" id="3.40.50.2300">
    <property type="match status" value="1"/>
</dbReference>
<dbReference type="PROSITE" id="PS50109">
    <property type="entry name" value="HIS_KIN"/>
    <property type="match status" value="1"/>
</dbReference>
<dbReference type="CDD" id="cd00082">
    <property type="entry name" value="HisKA"/>
    <property type="match status" value="1"/>
</dbReference>
<keyword evidence="3" id="KW-0597">Phosphoprotein</keyword>
<feature type="domain" description="Histidine kinase" evidence="7">
    <location>
        <begin position="82"/>
        <end position="318"/>
    </location>
</feature>
<proteinExistence type="predicted"/>
<evidence type="ECO:0000256" key="3">
    <source>
        <dbReference type="ARBA" id="ARBA00022553"/>
    </source>
</evidence>
<dbReference type="GO" id="GO:0000155">
    <property type="term" value="F:phosphorelay sensor kinase activity"/>
    <property type="evidence" value="ECO:0007669"/>
    <property type="project" value="InterPro"/>
</dbReference>
<dbReference type="SUPFAM" id="SSF55874">
    <property type="entry name" value="ATPase domain of HSP90 chaperone/DNA topoisomerase II/histidine kinase"/>
    <property type="match status" value="1"/>
</dbReference>
<dbReference type="PANTHER" id="PTHR43047">
    <property type="entry name" value="TWO-COMPONENT HISTIDINE PROTEIN KINASE"/>
    <property type="match status" value="1"/>
</dbReference>
<sequence length="408" mass="45730">MPVTHQNELRAILYVENELATDCFTSERINVLSILTSQMAISLQNSRSFKEQLKIQQVAEFQRGRAQEAEIYREKQEEFIDRICHEIRNPIQGIMGNCDMMNVHIREMRQLIGHGQPEMLEKIQGLDSFVDAVAICAKYQKVITDDVLTLSKLEFGKIVLVDSALSPAVLLDGVIRMFEAEMEKKGIKMTRDVTGVEGLVANGDGMRISQVLINLLSNAIKFTSAGGIKIIMDQTSHGVKVELKCTVEDTGCGMHESECKHLFNRFEQVAQRTQSEYGGSGLGLFICKNLVNLMGGTIRVESVKDVGSRFIFTASLGYPSEEQLAEYRTQLEASVATPRVEKKQRDQQLKVLVVEDNKINHKVLTSMLVKAGCTCMGAYNGVEGLAMYKEHEFDLNFYGCHNASNEWL</sequence>
<dbReference type="Pfam" id="PF02518">
    <property type="entry name" value="HATPase_c"/>
    <property type="match status" value="1"/>
</dbReference>
<dbReference type="CDD" id="cd16922">
    <property type="entry name" value="HATPase_EvgS-ArcB-TorS-like"/>
    <property type="match status" value="1"/>
</dbReference>
<comment type="catalytic activity">
    <reaction evidence="1">
        <text>ATP + protein L-histidine = ADP + protein N-phospho-L-histidine.</text>
        <dbReference type="EC" id="2.7.13.3"/>
    </reaction>
</comment>